<dbReference type="PANTHER" id="PTHR11806:SF2">
    <property type="entry name" value="METHYLENETETRAHYDROFOLATE--TRNA-(URACIL-5-)-METHYLTRANSFERASE TRMFO"/>
    <property type="match status" value="1"/>
</dbReference>
<sequence length="438" mass="49088">MQQINVIGGGLAGSEAAYAIANCGVKVKLWEMRPNNNTPVHQTSNLAELVCSNSLKSELIDTSQGLLKKEMSILGSLLLKCAESTKVPAGSALAVDRELFSKEVTKTLEATPNIEIIRDEVTELDHNQINLICTGPLTSKTLHESLQKLTGEENLYFFDAVAPSITAESLDKTKVFKASRYNKGTADYYNCPFTEEEYNDFYQNLIKSDIKQGHSVDKKLYFSGCMPIEVIAHGGIDSLRYGPLRPVGLIDPRTGQQPYAVLQLRQEDRDGNIYGLVGFQTRLKWGEQDKVFRLIPGLEQAEFIRYGVMHRNTFINSPKLLLPTLQLKQNENIFFAGQITGVEGYMESAVTGIIAGINAVRYIKKMPLMYPNRFTMTGALIDFITTSESKDFQPINANFGLIPPLEERIKNKKERYKQYSNRAIKATKKFSELFLSNL</sequence>
<evidence type="ECO:0000256" key="2">
    <source>
        <dbReference type="ARBA" id="ARBA00022490"/>
    </source>
</evidence>
<evidence type="ECO:0000256" key="9">
    <source>
        <dbReference type="ARBA" id="ARBA00023027"/>
    </source>
</evidence>
<dbReference type="KEGG" id="salq:SYNTR_0561"/>
<comment type="catalytic activity">
    <reaction evidence="10">
        <text>uridine(54) in tRNA + (6R)-5,10-methylene-5,6,7,8-tetrahydrofolate + NADPH + H(+) = 5-methyluridine(54) in tRNA + (6S)-5,6,7,8-tetrahydrofolate + NADP(+)</text>
        <dbReference type="Rhea" id="RHEA:62372"/>
        <dbReference type="Rhea" id="RHEA-COMP:10167"/>
        <dbReference type="Rhea" id="RHEA-COMP:10193"/>
        <dbReference type="ChEBI" id="CHEBI:15378"/>
        <dbReference type="ChEBI" id="CHEBI:15636"/>
        <dbReference type="ChEBI" id="CHEBI:57453"/>
        <dbReference type="ChEBI" id="CHEBI:57783"/>
        <dbReference type="ChEBI" id="CHEBI:58349"/>
        <dbReference type="ChEBI" id="CHEBI:65315"/>
        <dbReference type="ChEBI" id="CHEBI:74447"/>
        <dbReference type="EC" id="2.1.1.74"/>
    </reaction>
</comment>
<evidence type="ECO:0000256" key="7">
    <source>
        <dbReference type="ARBA" id="ARBA00022827"/>
    </source>
</evidence>
<evidence type="ECO:0000256" key="8">
    <source>
        <dbReference type="ARBA" id="ARBA00022857"/>
    </source>
</evidence>
<keyword evidence="6 10" id="KW-0819">tRNA processing</keyword>
<gene>
    <name evidence="10" type="primary">trmFO</name>
    <name evidence="12" type="ORF">SYNTR_0561</name>
</gene>
<keyword evidence="5 10" id="KW-0808">Transferase</keyword>
<evidence type="ECO:0000256" key="10">
    <source>
        <dbReference type="HAMAP-Rule" id="MF_01037"/>
    </source>
</evidence>
<keyword evidence="8 10" id="KW-0521">NADP</keyword>
<comment type="similarity">
    <text evidence="10">Belongs to the MnmG family. TrmFO subfamily.</text>
</comment>
<dbReference type="GO" id="GO:0005829">
    <property type="term" value="C:cytosol"/>
    <property type="evidence" value="ECO:0007669"/>
    <property type="project" value="TreeGrafter"/>
</dbReference>
<evidence type="ECO:0000256" key="4">
    <source>
        <dbReference type="ARBA" id="ARBA00022630"/>
    </source>
</evidence>
<dbReference type="InterPro" id="IPR040131">
    <property type="entry name" value="MnmG_N"/>
</dbReference>
<dbReference type="Gene3D" id="3.50.50.60">
    <property type="entry name" value="FAD/NAD(P)-binding domain"/>
    <property type="match status" value="2"/>
</dbReference>
<dbReference type="InterPro" id="IPR004417">
    <property type="entry name" value="TrmFO"/>
</dbReference>
<dbReference type="SUPFAM" id="SSF51905">
    <property type="entry name" value="FAD/NAD(P)-binding domain"/>
    <property type="match status" value="1"/>
</dbReference>
<name>A0A6I6DCR2_9FIRM</name>
<proteinExistence type="inferred from homology"/>
<dbReference type="EC" id="2.1.1.74" evidence="10"/>
<comment type="cofactor">
    <cofactor evidence="1 10">
        <name>FAD</name>
        <dbReference type="ChEBI" id="CHEBI:57692"/>
    </cofactor>
</comment>
<evidence type="ECO:0000256" key="1">
    <source>
        <dbReference type="ARBA" id="ARBA00001974"/>
    </source>
</evidence>
<evidence type="ECO:0000256" key="3">
    <source>
        <dbReference type="ARBA" id="ARBA00022603"/>
    </source>
</evidence>
<comment type="catalytic activity">
    <reaction evidence="10">
        <text>uridine(54) in tRNA + (6R)-5,10-methylene-5,6,7,8-tetrahydrofolate + NADH + H(+) = 5-methyluridine(54) in tRNA + (6S)-5,6,7,8-tetrahydrofolate + NAD(+)</text>
        <dbReference type="Rhea" id="RHEA:16873"/>
        <dbReference type="Rhea" id="RHEA-COMP:10167"/>
        <dbReference type="Rhea" id="RHEA-COMP:10193"/>
        <dbReference type="ChEBI" id="CHEBI:15378"/>
        <dbReference type="ChEBI" id="CHEBI:15636"/>
        <dbReference type="ChEBI" id="CHEBI:57453"/>
        <dbReference type="ChEBI" id="CHEBI:57540"/>
        <dbReference type="ChEBI" id="CHEBI:57945"/>
        <dbReference type="ChEBI" id="CHEBI:65315"/>
        <dbReference type="ChEBI" id="CHEBI:74447"/>
        <dbReference type="EC" id="2.1.1.74"/>
    </reaction>
</comment>
<reference evidence="13" key="1">
    <citation type="journal article" date="2019" name="Microbiology">
        <title>Complete Genome Sequence of an Uncultured Bacterium of the Candidate Phylum Bipolaricaulota.</title>
        <authorList>
            <person name="Kadnikov V.V."/>
            <person name="Mardanov A.V."/>
            <person name="Beletsky A.V."/>
            <person name="Frank Y.A."/>
            <person name="Karnachuk O.V."/>
            <person name="Ravin N.V."/>
        </authorList>
    </citation>
    <scope>NUCLEOTIDE SEQUENCE [LARGE SCALE GENOMIC DNA]</scope>
</reference>
<keyword evidence="9 10" id="KW-0520">NAD</keyword>
<dbReference type="GO" id="GO:0047151">
    <property type="term" value="F:tRNA (uracil(54)-C5)-methyltransferase activity, 5,10-methylenetetrahydrofolate-dependent"/>
    <property type="evidence" value="ECO:0007669"/>
    <property type="project" value="UniProtKB-UniRule"/>
</dbReference>
<keyword evidence="2 10" id="KW-0963">Cytoplasm</keyword>
<dbReference type="NCBIfam" id="NF003739">
    <property type="entry name" value="PRK05335.1"/>
    <property type="match status" value="1"/>
</dbReference>
<dbReference type="Proteomes" id="UP000426444">
    <property type="component" value="Chromosome"/>
</dbReference>
<evidence type="ECO:0000256" key="6">
    <source>
        <dbReference type="ARBA" id="ARBA00022694"/>
    </source>
</evidence>
<protein>
    <recommendedName>
        <fullName evidence="10">Methylenetetrahydrofolate--tRNA-(uracil-5-)-methyltransferase TrmFO</fullName>
        <ecNumber evidence="10">2.1.1.74</ecNumber>
    </recommendedName>
    <alternativeName>
        <fullName evidence="10">Folate-dependent tRNA (uracil-5-)-methyltransferase</fullName>
    </alternativeName>
    <alternativeName>
        <fullName evidence="10">Folate-dependent tRNA(M-5-U54)-methyltransferase</fullName>
    </alternativeName>
</protein>
<dbReference type="GO" id="GO:0030488">
    <property type="term" value="P:tRNA methylation"/>
    <property type="evidence" value="ECO:0007669"/>
    <property type="project" value="TreeGrafter"/>
</dbReference>
<evidence type="ECO:0000259" key="11">
    <source>
        <dbReference type="Pfam" id="PF01134"/>
    </source>
</evidence>
<feature type="domain" description="MnmG N-terminal" evidence="11">
    <location>
        <begin position="4"/>
        <end position="366"/>
    </location>
</feature>
<evidence type="ECO:0000313" key="12">
    <source>
        <dbReference type="EMBL" id="QGT99154.1"/>
    </source>
</evidence>
<keyword evidence="4 10" id="KW-0285">Flavoprotein</keyword>
<keyword evidence="13" id="KW-1185">Reference proteome</keyword>
<dbReference type="Pfam" id="PF01134">
    <property type="entry name" value="GIDA"/>
    <property type="match status" value="1"/>
</dbReference>
<keyword evidence="3 10" id="KW-0489">Methyltransferase</keyword>
<dbReference type="InterPro" id="IPR036188">
    <property type="entry name" value="FAD/NAD-bd_sf"/>
</dbReference>
<dbReference type="OrthoDB" id="9803114at2"/>
<comment type="function">
    <text evidence="10">Catalyzes the folate-dependent formation of 5-methyl-uridine at position 54 (M-5-U54) in all tRNAs.</text>
</comment>
<dbReference type="EMBL" id="CP046457">
    <property type="protein sequence ID" value="QGT99154.1"/>
    <property type="molecule type" value="Genomic_DNA"/>
</dbReference>
<dbReference type="InterPro" id="IPR002218">
    <property type="entry name" value="MnmG-rel"/>
</dbReference>
<dbReference type="AlphaFoldDB" id="A0A6I6DCR2"/>
<dbReference type="NCBIfam" id="TIGR00137">
    <property type="entry name" value="gid_trmFO"/>
    <property type="match status" value="1"/>
</dbReference>
<accession>A0A6I6DCR2</accession>
<evidence type="ECO:0000313" key="13">
    <source>
        <dbReference type="Proteomes" id="UP000426444"/>
    </source>
</evidence>
<keyword evidence="7 10" id="KW-0274">FAD</keyword>
<dbReference type="PANTHER" id="PTHR11806">
    <property type="entry name" value="GLUCOSE INHIBITED DIVISION PROTEIN A"/>
    <property type="match status" value="1"/>
</dbReference>
<dbReference type="GO" id="GO:0050660">
    <property type="term" value="F:flavin adenine dinucleotide binding"/>
    <property type="evidence" value="ECO:0007669"/>
    <property type="project" value="UniProtKB-UniRule"/>
</dbReference>
<evidence type="ECO:0000256" key="5">
    <source>
        <dbReference type="ARBA" id="ARBA00022679"/>
    </source>
</evidence>
<comment type="subcellular location">
    <subcellularLocation>
        <location evidence="10">Cytoplasm</location>
    </subcellularLocation>
</comment>
<dbReference type="GO" id="GO:0002098">
    <property type="term" value="P:tRNA wobble uridine modification"/>
    <property type="evidence" value="ECO:0007669"/>
    <property type="project" value="TreeGrafter"/>
</dbReference>
<dbReference type="HAMAP" id="MF_01037">
    <property type="entry name" value="TrmFO"/>
    <property type="match status" value="1"/>
</dbReference>
<organism evidence="12 13">
    <name type="scientific">Candidatus Syntrophocurvum alkaliphilum</name>
    <dbReference type="NCBI Taxonomy" id="2293317"/>
    <lineage>
        <taxon>Bacteria</taxon>
        <taxon>Bacillati</taxon>
        <taxon>Bacillota</taxon>
        <taxon>Clostridia</taxon>
        <taxon>Eubacteriales</taxon>
        <taxon>Syntrophomonadaceae</taxon>
        <taxon>Candidatus Syntrophocurvum</taxon>
    </lineage>
</organism>
<dbReference type="RefSeq" id="WP_156203079.1">
    <property type="nucleotide sequence ID" value="NZ_CP046457.1"/>
</dbReference>
<feature type="binding site" evidence="10">
    <location>
        <begin position="8"/>
        <end position="13"/>
    </location>
    <ligand>
        <name>FAD</name>
        <dbReference type="ChEBI" id="CHEBI:57692"/>
    </ligand>
</feature>